<dbReference type="Proteomes" id="UP001221757">
    <property type="component" value="Unassembled WGS sequence"/>
</dbReference>
<name>A0AAD7GXI9_MYCRO</name>
<evidence type="ECO:0000313" key="2">
    <source>
        <dbReference type="Proteomes" id="UP001221757"/>
    </source>
</evidence>
<dbReference type="SUPFAM" id="SSF56112">
    <property type="entry name" value="Protein kinase-like (PK-like)"/>
    <property type="match status" value="1"/>
</dbReference>
<evidence type="ECO:0000313" key="1">
    <source>
        <dbReference type="EMBL" id="KAJ7707501.1"/>
    </source>
</evidence>
<gene>
    <name evidence="1" type="ORF">B0H17DRAFT_1032896</name>
</gene>
<reference evidence="1" key="1">
    <citation type="submission" date="2023-03" db="EMBL/GenBank/DDBJ databases">
        <title>Massive genome expansion in bonnet fungi (Mycena s.s.) driven by repeated elements and novel gene families across ecological guilds.</title>
        <authorList>
            <consortium name="Lawrence Berkeley National Laboratory"/>
            <person name="Harder C.B."/>
            <person name="Miyauchi S."/>
            <person name="Viragh M."/>
            <person name="Kuo A."/>
            <person name="Thoen E."/>
            <person name="Andreopoulos B."/>
            <person name="Lu D."/>
            <person name="Skrede I."/>
            <person name="Drula E."/>
            <person name="Henrissat B."/>
            <person name="Morin E."/>
            <person name="Kohler A."/>
            <person name="Barry K."/>
            <person name="LaButti K."/>
            <person name="Morin E."/>
            <person name="Salamov A."/>
            <person name="Lipzen A."/>
            <person name="Mereny Z."/>
            <person name="Hegedus B."/>
            <person name="Baldrian P."/>
            <person name="Stursova M."/>
            <person name="Weitz H."/>
            <person name="Taylor A."/>
            <person name="Grigoriev I.V."/>
            <person name="Nagy L.G."/>
            <person name="Martin F."/>
            <person name="Kauserud H."/>
        </authorList>
    </citation>
    <scope>NUCLEOTIDE SEQUENCE</scope>
    <source>
        <strain evidence="1">CBHHK067</strain>
    </source>
</reference>
<sequence length="94" mass="10834">NTLTCIALVHSDTNADNILIHDGVLSGLIDWEVPFHRLRCIFPASYSPKQRSAALPTYLAARYPRFLRSDGIWDPSFESRDRKMDRFPVEWPTT</sequence>
<accession>A0AAD7GXI9</accession>
<feature type="non-terminal residue" evidence="1">
    <location>
        <position position="1"/>
    </location>
</feature>
<comment type="caution">
    <text evidence="1">The sequence shown here is derived from an EMBL/GenBank/DDBJ whole genome shotgun (WGS) entry which is preliminary data.</text>
</comment>
<protein>
    <submittedName>
        <fullName evidence="1">Uncharacterized protein</fullName>
    </submittedName>
</protein>
<keyword evidence="2" id="KW-1185">Reference proteome</keyword>
<feature type="non-terminal residue" evidence="1">
    <location>
        <position position="94"/>
    </location>
</feature>
<organism evidence="1 2">
    <name type="scientific">Mycena rosella</name>
    <name type="common">Pink bonnet</name>
    <name type="synonym">Agaricus rosellus</name>
    <dbReference type="NCBI Taxonomy" id="1033263"/>
    <lineage>
        <taxon>Eukaryota</taxon>
        <taxon>Fungi</taxon>
        <taxon>Dikarya</taxon>
        <taxon>Basidiomycota</taxon>
        <taxon>Agaricomycotina</taxon>
        <taxon>Agaricomycetes</taxon>
        <taxon>Agaricomycetidae</taxon>
        <taxon>Agaricales</taxon>
        <taxon>Marasmiineae</taxon>
        <taxon>Mycenaceae</taxon>
        <taxon>Mycena</taxon>
    </lineage>
</organism>
<dbReference type="EMBL" id="JARKIE010000005">
    <property type="protein sequence ID" value="KAJ7707501.1"/>
    <property type="molecule type" value="Genomic_DNA"/>
</dbReference>
<dbReference type="AlphaFoldDB" id="A0AAD7GXI9"/>
<dbReference type="InterPro" id="IPR011009">
    <property type="entry name" value="Kinase-like_dom_sf"/>
</dbReference>
<proteinExistence type="predicted"/>